<sequence>MGKFEGKKFCAVGERDGIPGPAIAECLNSLGGEVVFITSECFV</sequence>
<comment type="catalytic activity">
    <reaction evidence="7">
        <text>acetyl phosphate + trimethylamine + [thioredoxin]-disulfide + H2O = glycine betaine + [thioredoxin]-dithiol + phosphate + H(+)</text>
        <dbReference type="Rhea" id="RHEA:11848"/>
        <dbReference type="Rhea" id="RHEA-COMP:10698"/>
        <dbReference type="Rhea" id="RHEA-COMP:10700"/>
        <dbReference type="ChEBI" id="CHEBI:15377"/>
        <dbReference type="ChEBI" id="CHEBI:15378"/>
        <dbReference type="ChEBI" id="CHEBI:17750"/>
        <dbReference type="ChEBI" id="CHEBI:22191"/>
        <dbReference type="ChEBI" id="CHEBI:29950"/>
        <dbReference type="ChEBI" id="CHEBI:43474"/>
        <dbReference type="ChEBI" id="CHEBI:50058"/>
        <dbReference type="ChEBI" id="CHEBI:58389"/>
        <dbReference type="EC" id="1.21.4.4"/>
    </reaction>
</comment>
<dbReference type="AlphaFoldDB" id="A0A9E2F415"/>
<evidence type="ECO:0000256" key="5">
    <source>
        <dbReference type="ARBA" id="ARBA00025846"/>
    </source>
</evidence>
<comment type="similarity">
    <text evidence="1">Belongs to the GrdA family.</text>
</comment>
<keyword evidence="3 9" id="KW-0560">Oxidoreductase</keyword>
<dbReference type="EC" id="1.21.4.2" evidence="9"/>
<dbReference type="GO" id="GO:0033794">
    <property type="term" value="F:sarcosine reductase activity"/>
    <property type="evidence" value="ECO:0007669"/>
    <property type="project" value="UniProtKB-EC"/>
</dbReference>
<name>A0A9E2F415_PSYF1</name>
<evidence type="ECO:0000313" key="10">
    <source>
        <dbReference type="Proteomes" id="UP000811545"/>
    </source>
</evidence>
<accession>A0A9E2F415</accession>
<dbReference type="GO" id="GO:0033795">
    <property type="term" value="F:betaine reductase activity"/>
    <property type="evidence" value="ECO:0007669"/>
    <property type="project" value="UniProtKB-EC"/>
</dbReference>
<dbReference type="EMBL" id="QLTW01000011">
    <property type="protein sequence ID" value="MBT9144536.1"/>
    <property type="molecule type" value="Genomic_DNA"/>
</dbReference>
<comment type="caution">
    <text evidence="9">The sequence shown here is derived from an EMBL/GenBank/DDBJ whole genome shotgun (WGS) entry which is preliminary data.</text>
</comment>
<gene>
    <name evidence="9" type="primary">grdA1_1</name>
    <name evidence="9" type="ORF">DDT42_00377</name>
</gene>
<dbReference type="GO" id="GO:0030700">
    <property type="term" value="C:glycine reductase complex"/>
    <property type="evidence" value="ECO:0007669"/>
    <property type="project" value="InterPro"/>
</dbReference>
<proteinExistence type="inferred from homology"/>
<reference evidence="9 10" key="1">
    <citation type="journal article" date="2021" name="bioRxiv">
        <title>Unique metabolic strategies in Hadean analogues reveal hints for primordial physiology.</title>
        <authorList>
            <person name="Nobu M.K."/>
            <person name="Nakai R."/>
            <person name="Tamazawa S."/>
            <person name="Mori H."/>
            <person name="Toyoda A."/>
            <person name="Ijiri A."/>
            <person name="Suzuki S."/>
            <person name="Kurokawa K."/>
            <person name="Kamagata Y."/>
            <person name="Tamaki H."/>
        </authorList>
    </citation>
    <scope>NUCLEOTIDE SEQUENCE [LARGE SCALE GENOMIC DNA]</scope>
    <source>
        <strain evidence="9">BS525</strain>
    </source>
</reference>
<dbReference type="Proteomes" id="UP000811545">
    <property type="component" value="Unassembled WGS sequence"/>
</dbReference>
<comment type="function">
    <text evidence="4">In the first step of glycine, betaine and sarcosine reductases, the substrate is bound to component PB via a Schiff base intermediate. Then the PB-activated substrate is nucleophilically attacked by the selenol anion of component PA to transform it to a carboxymethylated selenoether and the respective amine. By action of component PC, acetyl phosphate is formed, leaving component PA in its oxidized state. Finally component PA becomes reduced by the thioredoxin system to start a new catalytic cycle of reductive deamination.</text>
</comment>
<evidence type="ECO:0000256" key="7">
    <source>
        <dbReference type="ARBA" id="ARBA00048189"/>
    </source>
</evidence>
<comment type="catalytic activity">
    <reaction evidence="8">
        <text>acetyl phosphate + methylamine + [thioredoxin]-disulfide + H2O = sarcosine + [thioredoxin]-dithiol + phosphate + H(+)</text>
        <dbReference type="Rhea" id="RHEA:12825"/>
        <dbReference type="Rhea" id="RHEA-COMP:10698"/>
        <dbReference type="Rhea" id="RHEA-COMP:10700"/>
        <dbReference type="ChEBI" id="CHEBI:15377"/>
        <dbReference type="ChEBI" id="CHEBI:15378"/>
        <dbReference type="ChEBI" id="CHEBI:22191"/>
        <dbReference type="ChEBI" id="CHEBI:29950"/>
        <dbReference type="ChEBI" id="CHEBI:43474"/>
        <dbReference type="ChEBI" id="CHEBI:50058"/>
        <dbReference type="ChEBI" id="CHEBI:57433"/>
        <dbReference type="ChEBI" id="CHEBI:59338"/>
        <dbReference type="EC" id="1.21.4.3"/>
    </reaction>
</comment>
<protein>
    <submittedName>
        <fullName evidence="9">Glycine/sarcosine/betaine reductase complex component A1</fullName>
        <ecNumber evidence="9">1.21.4.2</ecNumber>
    </submittedName>
</protein>
<evidence type="ECO:0000256" key="3">
    <source>
        <dbReference type="ARBA" id="ARBA00023002"/>
    </source>
</evidence>
<evidence type="ECO:0000256" key="8">
    <source>
        <dbReference type="ARBA" id="ARBA00048720"/>
    </source>
</evidence>
<dbReference type="Pfam" id="PF04723">
    <property type="entry name" value="GRDA"/>
    <property type="match status" value="1"/>
</dbReference>
<keyword evidence="2" id="KW-0712">Selenocysteine</keyword>
<evidence type="ECO:0000256" key="4">
    <source>
        <dbReference type="ARBA" id="ARBA00025583"/>
    </source>
</evidence>
<comment type="catalytic activity">
    <reaction evidence="6">
        <text>acetyl phosphate + [thioredoxin]-disulfide + NH4(+) + H2O = [thioredoxin]-dithiol + glycine + phosphate + H(+)</text>
        <dbReference type="Rhea" id="RHEA:12232"/>
        <dbReference type="Rhea" id="RHEA-COMP:10698"/>
        <dbReference type="Rhea" id="RHEA-COMP:10700"/>
        <dbReference type="ChEBI" id="CHEBI:15377"/>
        <dbReference type="ChEBI" id="CHEBI:15378"/>
        <dbReference type="ChEBI" id="CHEBI:22191"/>
        <dbReference type="ChEBI" id="CHEBI:28938"/>
        <dbReference type="ChEBI" id="CHEBI:29950"/>
        <dbReference type="ChEBI" id="CHEBI:43474"/>
        <dbReference type="ChEBI" id="CHEBI:50058"/>
        <dbReference type="ChEBI" id="CHEBI:57305"/>
        <dbReference type="EC" id="1.21.4.2"/>
    </reaction>
</comment>
<organism evidence="9 10">
    <name type="scientific">Psychracetigena formicireducens</name>
    <dbReference type="NCBI Taxonomy" id="2986056"/>
    <lineage>
        <taxon>Bacteria</taxon>
        <taxon>Bacillati</taxon>
        <taxon>Candidatus Lithacetigenota</taxon>
        <taxon>Candidatus Psychracetigena</taxon>
    </lineage>
</organism>
<comment type="subunit">
    <text evidence="5">Monomer. Component of the glycine, sarcosine and betaine reductase complexes, together with components B and C.</text>
</comment>
<evidence type="ECO:0000256" key="1">
    <source>
        <dbReference type="ARBA" id="ARBA00010866"/>
    </source>
</evidence>
<evidence type="ECO:0000256" key="6">
    <source>
        <dbReference type="ARBA" id="ARBA00047603"/>
    </source>
</evidence>
<dbReference type="GO" id="GO:0030699">
    <property type="term" value="F:glycine reductase activity"/>
    <property type="evidence" value="ECO:0007669"/>
    <property type="project" value="UniProtKB-EC"/>
</dbReference>
<dbReference type="InterPro" id="IPR006812">
    <property type="entry name" value="GRDA"/>
</dbReference>
<evidence type="ECO:0000256" key="2">
    <source>
        <dbReference type="ARBA" id="ARBA00022933"/>
    </source>
</evidence>
<evidence type="ECO:0000313" key="9">
    <source>
        <dbReference type="EMBL" id="MBT9144536.1"/>
    </source>
</evidence>